<evidence type="ECO:0000313" key="3">
    <source>
        <dbReference type="EMBL" id="TXK23324.1"/>
    </source>
</evidence>
<evidence type="ECO:0000256" key="2">
    <source>
        <dbReference type="SAM" id="Phobius"/>
    </source>
</evidence>
<keyword evidence="2" id="KW-0812">Transmembrane</keyword>
<gene>
    <name evidence="3" type="ORF">FVR03_22765</name>
</gene>
<accession>A0A5C8IQK7</accession>
<proteinExistence type="predicted"/>
<evidence type="ECO:0008006" key="5">
    <source>
        <dbReference type="Google" id="ProtNLM"/>
    </source>
</evidence>
<keyword evidence="4" id="KW-1185">Reference proteome</keyword>
<evidence type="ECO:0000256" key="1">
    <source>
        <dbReference type="SAM" id="Coils"/>
    </source>
</evidence>
<organism evidence="3 4">
    <name type="scientific">Pontibacter qinzhouensis</name>
    <dbReference type="NCBI Taxonomy" id="2603253"/>
    <lineage>
        <taxon>Bacteria</taxon>
        <taxon>Pseudomonadati</taxon>
        <taxon>Bacteroidota</taxon>
        <taxon>Cytophagia</taxon>
        <taxon>Cytophagales</taxon>
        <taxon>Hymenobacteraceae</taxon>
        <taxon>Pontibacter</taxon>
    </lineage>
</organism>
<sequence length="84" mass="9762">MDYIPIAFSVLGVIIIPLTLGWFNLRERVTKLEGRAEINASNIEKINSANKDLSKEMKEMKELIQQVLLKLTELETYQKIRNEK</sequence>
<dbReference type="Proteomes" id="UP000321926">
    <property type="component" value="Unassembled WGS sequence"/>
</dbReference>
<evidence type="ECO:0000313" key="4">
    <source>
        <dbReference type="Proteomes" id="UP000321926"/>
    </source>
</evidence>
<reference evidence="3 4" key="1">
    <citation type="submission" date="2019-08" db="EMBL/GenBank/DDBJ databases">
        <authorList>
            <person name="Shi S."/>
        </authorList>
    </citation>
    <scope>NUCLEOTIDE SEQUENCE [LARGE SCALE GENOMIC DNA]</scope>
    <source>
        <strain evidence="3 4">GY10130</strain>
    </source>
</reference>
<keyword evidence="2" id="KW-1133">Transmembrane helix</keyword>
<name>A0A5C8IQK7_9BACT</name>
<protein>
    <recommendedName>
        <fullName evidence="5">Phage shock protein B</fullName>
    </recommendedName>
</protein>
<feature type="transmembrane region" description="Helical" evidence="2">
    <location>
        <begin position="6"/>
        <end position="25"/>
    </location>
</feature>
<dbReference type="EMBL" id="VRTY01000149">
    <property type="protein sequence ID" value="TXK23324.1"/>
    <property type="molecule type" value="Genomic_DNA"/>
</dbReference>
<dbReference type="AlphaFoldDB" id="A0A5C8IQK7"/>
<keyword evidence="2" id="KW-0472">Membrane</keyword>
<feature type="coiled-coil region" evidence="1">
    <location>
        <begin position="43"/>
        <end position="70"/>
    </location>
</feature>
<comment type="caution">
    <text evidence="3">The sequence shown here is derived from an EMBL/GenBank/DDBJ whole genome shotgun (WGS) entry which is preliminary data.</text>
</comment>
<keyword evidence="1" id="KW-0175">Coiled coil</keyword>